<keyword evidence="3" id="KW-1185">Reference proteome</keyword>
<accession>A0A9X2YMR8</accession>
<reference evidence="2" key="1">
    <citation type="submission" date="2020-07" db="EMBL/GenBank/DDBJ databases">
        <authorList>
            <person name="Pettersson B.M.F."/>
            <person name="Behra P.R.K."/>
            <person name="Ramesh M."/>
            <person name="Das S."/>
            <person name="Dasgupta S."/>
            <person name="Kirsebom L.A."/>
        </authorList>
    </citation>
    <scope>NUCLEOTIDE SEQUENCE</scope>
    <source>
        <strain evidence="2">DSM 44615</strain>
    </source>
</reference>
<dbReference type="RefSeq" id="WP_264012322.1">
    <property type="nucleotide sequence ID" value="NZ_JACKSJ010000069.1"/>
</dbReference>
<dbReference type="EMBL" id="JACKSJ010000069">
    <property type="protein sequence ID" value="MCV7170126.1"/>
    <property type="molecule type" value="Genomic_DNA"/>
</dbReference>
<reference evidence="2" key="2">
    <citation type="journal article" date="2022" name="BMC Genomics">
        <title>Comparative genome analysis of mycobacteria focusing on tRNA and non-coding RNA.</title>
        <authorList>
            <person name="Behra P.R.K."/>
            <person name="Pettersson B.M.F."/>
            <person name="Ramesh M."/>
            <person name="Das S."/>
            <person name="Dasgupta S."/>
            <person name="Kirsebom L.A."/>
        </authorList>
    </citation>
    <scope>NUCLEOTIDE SEQUENCE</scope>
    <source>
        <strain evidence="2">DSM 44615</strain>
    </source>
</reference>
<gene>
    <name evidence="2" type="ORF">H7I41_09365</name>
</gene>
<evidence type="ECO:0000256" key="1">
    <source>
        <dbReference type="SAM" id="MobiDB-lite"/>
    </source>
</evidence>
<feature type="region of interest" description="Disordered" evidence="1">
    <location>
        <begin position="38"/>
        <end position="57"/>
    </location>
</feature>
<comment type="caution">
    <text evidence="2">The sequence shown here is derived from an EMBL/GenBank/DDBJ whole genome shotgun (WGS) entry which is preliminary data.</text>
</comment>
<proteinExistence type="predicted"/>
<evidence type="ECO:0000313" key="3">
    <source>
        <dbReference type="Proteomes" id="UP001140293"/>
    </source>
</evidence>
<organism evidence="2 3">
    <name type="scientific">[Mycobacterium] manitobense</name>
    <dbReference type="NCBI Taxonomy" id="190147"/>
    <lineage>
        <taxon>Bacteria</taxon>
        <taxon>Bacillati</taxon>
        <taxon>Actinomycetota</taxon>
        <taxon>Actinomycetes</taxon>
        <taxon>Mycobacteriales</taxon>
        <taxon>Mycobacteriaceae</taxon>
        <taxon>Mycolicibacterium</taxon>
    </lineage>
</organism>
<protein>
    <submittedName>
        <fullName evidence="2">Uncharacterized protein</fullName>
    </submittedName>
</protein>
<dbReference type="Proteomes" id="UP001140293">
    <property type="component" value="Unassembled WGS sequence"/>
</dbReference>
<evidence type="ECO:0000313" key="2">
    <source>
        <dbReference type="EMBL" id="MCV7170126.1"/>
    </source>
</evidence>
<dbReference type="AlphaFoldDB" id="A0A9X2YMR8"/>
<name>A0A9X2YMR8_9MYCO</name>
<sequence>MGAGGGDTALMAGDRRAYGDSITAGTLRCEVAEAGVSSRDSESGHGFSLSREAYRLF</sequence>